<gene>
    <name evidence="2" type="ORF">JM93_01815</name>
</gene>
<keyword evidence="1" id="KW-1133">Transmembrane helix</keyword>
<keyword evidence="1" id="KW-0472">Membrane</keyword>
<protein>
    <submittedName>
        <fullName evidence="2">Uncharacterized protein</fullName>
    </submittedName>
</protein>
<dbReference type="EMBL" id="VLLF01000003">
    <property type="protein sequence ID" value="TWI89611.1"/>
    <property type="molecule type" value="Genomic_DNA"/>
</dbReference>
<reference evidence="2 3" key="1">
    <citation type="submission" date="2019-07" db="EMBL/GenBank/DDBJ databases">
        <title>Genomic Encyclopedia of Archaeal and Bacterial Type Strains, Phase II (KMG-II): from individual species to whole genera.</title>
        <authorList>
            <person name="Goeker M."/>
        </authorList>
    </citation>
    <scope>NUCLEOTIDE SEQUENCE [LARGE SCALE GENOMIC DNA]</scope>
    <source>
        <strain evidence="2 3">ATCC BAA-252</strain>
    </source>
</reference>
<comment type="caution">
    <text evidence="2">The sequence shown here is derived from an EMBL/GenBank/DDBJ whole genome shotgun (WGS) entry which is preliminary data.</text>
</comment>
<feature type="transmembrane region" description="Helical" evidence="1">
    <location>
        <begin position="76"/>
        <end position="94"/>
    </location>
</feature>
<accession>A0A562T7L1</accession>
<evidence type="ECO:0000256" key="1">
    <source>
        <dbReference type="SAM" id="Phobius"/>
    </source>
</evidence>
<evidence type="ECO:0000313" key="3">
    <source>
        <dbReference type="Proteomes" id="UP000320593"/>
    </source>
</evidence>
<dbReference type="Proteomes" id="UP000320593">
    <property type="component" value="Unassembled WGS sequence"/>
</dbReference>
<dbReference type="OrthoDB" id="7679562at2"/>
<sequence length="112" mass="12372">MPLLLKILPIIGSSLVFMATEIGYFLMADQFQSERRTGWLAGDRVPMMVTIVLFLIFMASFYGTFGAALLLPFHPLIDAFIGLCAVSLATVGAYQFHKYLDKSEETETAKAA</sequence>
<feature type="transmembrane region" description="Helical" evidence="1">
    <location>
        <begin position="48"/>
        <end position="70"/>
    </location>
</feature>
<proteinExistence type="predicted"/>
<organism evidence="2 3">
    <name type="scientific">Roseibium hamelinense</name>
    <dbReference type="NCBI Taxonomy" id="150831"/>
    <lineage>
        <taxon>Bacteria</taxon>
        <taxon>Pseudomonadati</taxon>
        <taxon>Pseudomonadota</taxon>
        <taxon>Alphaproteobacteria</taxon>
        <taxon>Hyphomicrobiales</taxon>
        <taxon>Stappiaceae</taxon>
        <taxon>Roseibium</taxon>
    </lineage>
</organism>
<evidence type="ECO:0000313" key="2">
    <source>
        <dbReference type="EMBL" id="TWI89611.1"/>
    </source>
</evidence>
<dbReference type="AlphaFoldDB" id="A0A562T7L1"/>
<name>A0A562T7L1_9HYPH</name>
<feature type="transmembrane region" description="Helical" evidence="1">
    <location>
        <begin position="6"/>
        <end position="27"/>
    </location>
</feature>
<keyword evidence="1" id="KW-0812">Transmembrane</keyword>
<dbReference type="RefSeq" id="WP_145342377.1">
    <property type="nucleotide sequence ID" value="NZ_SMLY01000066.1"/>
</dbReference>
<keyword evidence="3" id="KW-1185">Reference proteome</keyword>